<accession>A0ABU0BY02</accession>
<keyword evidence="3" id="KW-1185">Reference proteome</keyword>
<evidence type="ECO:0000313" key="3">
    <source>
        <dbReference type="Proteomes" id="UP001230207"/>
    </source>
</evidence>
<evidence type="ECO:0000313" key="2">
    <source>
        <dbReference type="EMBL" id="MDQ0323143.1"/>
    </source>
</evidence>
<reference evidence="2 3" key="1">
    <citation type="submission" date="2023-07" db="EMBL/GenBank/DDBJ databases">
        <title>Genomic Encyclopedia of Type Strains, Phase IV (KMG-IV): sequencing the most valuable type-strain genomes for metagenomic binning, comparative biology and taxonomic classification.</title>
        <authorList>
            <person name="Goeker M."/>
        </authorList>
    </citation>
    <scope>NUCLEOTIDE SEQUENCE [LARGE SCALE GENOMIC DNA]</scope>
    <source>
        <strain evidence="2 3">DSM 1112</strain>
    </source>
</reference>
<comment type="caution">
    <text evidence="2">The sequence shown here is derived from an EMBL/GenBank/DDBJ whole genome shotgun (WGS) entry which is preliminary data.</text>
</comment>
<dbReference type="Pfam" id="PF13610">
    <property type="entry name" value="DDE_Tnp_IS240"/>
    <property type="match status" value="1"/>
</dbReference>
<protein>
    <submittedName>
        <fullName evidence="2">Transposase-like protein</fullName>
    </submittedName>
</protein>
<gene>
    <name evidence="2" type="ORF">QO002_005349</name>
</gene>
<proteinExistence type="predicted"/>
<evidence type="ECO:0000259" key="1">
    <source>
        <dbReference type="Pfam" id="PF13610"/>
    </source>
</evidence>
<dbReference type="Proteomes" id="UP001230207">
    <property type="component" value="Unassembled WGS sequence"/>
</dbReference>
<sequence>MKPLRRKKPPRKDIWHLDEVVISMGGRKHRLWRAVDQDGYVLDEKARPDAERIASDKLRS</sequence>
<feature type="domain" description="DDE" evidence="1">
    <location>
        <begin position="14"/>
        <end position="45"/>
    </location>
</feature>
<dbReference type="InterPro" id="IPR032874">
    <property type="entry name" value="DDE_dom"/>
</dbReference>
<name>A0ABU0BY02_9HYPH</name>
<dbReference type="EMBL" id="JAUSVF010000003">
    <property type="protein sequence ID" value="MDQ0323143.1"/>
    <property type="molecule type" value="Genomic_DNA"/>
</dbReference>
<dbReference type="InterPro" id="IPR052183">
    <property type="entry name" value="IS_Transposase"/>
</dbReference>
<organism evidence="2 3">
    <name type="scientific">Pararhizobium capsulatum DSM 1112</name>
    <dbReference type="NCBI Taxonomy" id="1121113"/>
    <lineage>
        <taxon>Bacteria</taxon>
        <taxon>Pseudomonadati</taxon>
        <taxon>Pseudomonadota</taxon>
        <taxon>Alphaproteobacteria</taxon>
        <taxon>Hyphomicrobiales</taxon>
        <taxon>Rhizobiaceae</taxon>
        <taxon>Rhizobium/Agrobacterium group</taxon>
        <taxon>Pararhizobium</taxon>
    </lineage>
</organism>
<dbReference type="PANTHER" id="PTHR35528:SF3">
    <property type="entry name" value="BLL1675 PROTEIN"/>
    <property type="match status" value="1"/>
</dbReference>
<dbReference type="PANTHER" id="PTHR35528">
    <property type="entry name" value="BLL1675 PROTEIN"/>
    <property type="match status" value="1"/>
</dbReference>